<dbReference type="GO" id="GO:0009306">
    <property type="term" value="P:protein secretion"/>
    <property type="evidence" value="ECO:0007669"/>
    <property type="project" value="InterPro"/>
</dbReference>
<dbReference type="PANTHER" id="PTHR36985:SF1">
    <property type="entry name" value="TRANSLOCATION AND ASSEMBLY MODULE SUBUNIT TAMB"/>
    <property type="match status" value="1"/>
</dbReference>
<evidence type="ECO:0000256" key="3">
    <source>
        <dbReference type="ARBA" id="ARBA00022989"/>
    </source>
</evidence>
<keyword evidence="9" id="KW-1185">Reference proteome</keyword>
<feature type="domain" description="Translocation and assembly module TamB C-terminal" evidence="7">
    <location>
        <begin position="1045"/>
        <end position="1518"/>
    </location>
</feature>
<evidence type="ECO:0000313" key="9">
    <source>
        <dbReference type="Proteomes" id="UP000488299"/>
    </source>
</evidence>
<dbReference type="Pfam" id="PF04357">
    <property type="entry name" value="TamB"/>
    <property type="match status" value="1"/>
</dbReference>
<dbReference type="InterPro" id="IPR007452">
    <property type="entry name" value="TamB_C"/>
</dbReference>
<comment type="caution">
    <text evidence="8">The sequence shown here is derived from an EMBL/GenBank/DDBJ whole genome shotgun (WGS) entry which is preliminary data.</text>
</comment>
<accession>A0A7J5TY91</accession>
<evidence type="ECO:0000256" key="1">
    <source>
        <dbReference type="ARBA" id="ARBA00004167"/>
    </source>
</evidence>
<dbReference type="EMBL" id="WELI01000007">
    <property type="protein sequence ID" value="KAB7728698.1"/>
    <property type="molecule type" value="Genomic_DNA"/>
</dbReference>
<dbReference type="InterPro" id="IPR008023">
    <property type="entry name" value="DUF748"/>
</dbReference>
<feature type="transmembrane region" description="Helical" evidence="6">
    <location>
        <begin position="12"/>
        <end position="32"/>
    </location>
</feature>
<reference evidence="8 9" key="1">
    <citation type="submission" date="2019-10" db="EMBL/GenBank/DDBJ databases">
        <title>Rudanella paleaurantiibacter sp. nov., isolated from sludge.</title>
        <authorList>
            <person name="Xu S.Q."/>
        </authorList>
    </citation>
    <scope>NUCLEOTIDE SEQUENCE [LARGE SCALE GENOMIC DNA]</scope>
    <source>
        <strain evidence="8 9">HX-22-17</strain>
    </source>
</reference>
<evidence type="ECO:0000256" key="4">
    <source>
        <dbReference type="ARBA" id="ARBA00023136"/>
    </source>
</evidence>
<dbReference type="Pfam" id="PF05359">
    <property type="entry name" value="DUF748"/>
    <property type="match status" value="1"/>
</dbReference>
<proteinExistence type="predicted"/>
<evidence type="ECO:0000256" key="5">
    <source>
        <dbReference type="SAM" id="MobiDB-lite"/>
    </source>
</evidence>
<gene>
    <name evidence="8" type="ORF">F5984_17860</name>
</gene>
<name>A0A7J5TY91_9BACT</name>
<keyword evidence="3 6" id="KW-1133">Transmembrane helix</keyword>
<evidence type="ECO:0000259" key="7">
    <source>
        <dbReference type="Pfam" id="PF04357"/>
    </source>
</evidence>
<dbReference type="PANTHER" id="PTHR36985">
    <property type="entry name" value="TRANSLOCATION AND ASSEMBLY MODULE SUBUNIT TAMB"/>
    <property type="match status" value="1"/>
</dbReference>
<feature type="region of interest" description="Disordered" evidence="5">
    <location>
        <begin position="1521"/>
        <end position="1580"/>
    </location>
</feature>
<organism evidence="8 9">
    <name type="scientific">Rudanella paleaurantiibacter</name>
    <dbReference type="NCBI Taxonomy" id="2614655"/>
    <lineage>
        <taxon>Bacteria</taxon>
        <taxon>Pseudomonadati</taxon>
        <taxon>Bacteroidota</taxon>
        <taxon>Cytophagia</taxon>
        <taxon>Cytophagales</taxon>
        <taxon>Cytophagaceae</taxon>
        <taxon>Rudanella</taxon>
    </lineage>
</organism>
<keyword evidence="4 6" id="KW-0472">Membrane</keyword>
<sequence>MRDFFAILVKSIGYALMAVVALVLTVAIGLQIPAVQTKAVRQLAGWVSAKMQFPIDIKHVSIKWFDSMVLEGVTVKDRQQRPMIDVERLEVNYNLRNLIDSSAHNIHLDEVLLYQPDVRLVKNPRTGDLNIDEFIARIGELLAADTTQPKKPDNNVPFTIGRATVADGSFQFDDPRQARMNDKRYFDYYHFRLERINGNVRNFLALGDTIALNISNLKTVDRDSRLRVHKLNTQFLWCAKKMEMNDLYARINESTVREQIVFLYDSPSAFGDFNREVTMIGRLRNSLVTSADLGYFSEYLRNLRETWALTTDFVGTVDNFKLRRTDLRFGPGLRSRLAGNIGFKNLPRTDNIITDFDFTPSEVNMADIRQYYPDKAFNDVVQQLGTVTFAATFAGLFDDFKTAGTFRTALGNVTGDLKLKLGEQSAQTTYTANLRGENFALGKLINQPDLIGQLDGQGRITGRGGLDLTKASVDIDGKLTRFGFQGYDYRNVTVRGNLQKAFFHGQVSLRDPNLSFDLDGESDLGSPRNHFDIRGSVQHANLRALGYTSDTLTVSTELDVIMDGNTIDQLEGRANFRNAMLVLNRRPLNIDTLQVLSAIQPNGRLLTVDSDFLTAELRGNFLPNQTVNDLTTLAKEYALYFTGDLNTRQAYYYRKLNRAKIGSSDRYDIQYRFATRNLQPLLDFALPSVRVAQGTTVEGRFSVDRTALLTANVQTDSLRIGDIRLGASEVDLTTSKFVDNQEVLASVVATSQKQALGSLAPTENLLIEAAWDVDHIDFSSSVQQQNSTNRADLNGELRFSGNALDLMFHNSNIRVLDSTWTVSPDGLVRKVGRNYTLTDLMLSHSDQRVMASGRVGTDTAAVLRIQADNFLLETLNPLLNTRLAGTLDGTAKIRNVYQTPIVESNLTVDRLRYDDFLIGNVNGLGVYDPSGQRINIDARLNRDGVDALTLRGSYTPVNTDEAFDLKAVFTNADLRVLEPFTEGLFSNIGGTASGTIDLTGPATAPILKGALDVQKGRLTMDYLKAEATFDDRVYFGDGEIIARRLTLRDPLGNIMNLRGGVYHDQFRYFQLRFDADLRNFRIMNTAAKDNDLFYGAAFATGKAELYGPIDNLTIRADVTSNKGTRIYIPLDQATSVSSAEDDFVQFIDRTPVSTTAVSTSNALANIDKAEPTLDLSGIKMDFNFDITPDAYCEIQLDRQTGDIIKSNGAGRINMQIDTKGAFSMTGNYEIQQGEYTFTFENVINKRFQIRPNSRITWTGDPYRALLNVSAAYTQYTSLQPLLTSLYNGASSGASRNPDSNRRYPVDLIINLDGELQSPAVTYDLEVKEYPASSDFRQAVTAFEARLQANEQELTRQVSSVLLFSQLLPEGSSLFDQGNVNSGIANSVGELLSNQISRIASNIDKNLDVGVSFGGFTSNTNNENLLNNLQLRFSYRFLNDRFRISRDGGFTYGQNGAGQTQTSAASLLGEWTLEYWVTPDGRFRAKMYNRNQQNVLSQATTNSTLTTGGGISLQYTRTFNRLFGGSRKPSPGVSVPDAEQTPKADPSGEPLPGLSMPVTRNPVSSGRRSVSVQPEKSALDR</sequence>
<feature type="compositionally biased region" description="Polar residues" evidence="5">
    <location>
        <begin position="1560"/>
        <end position="1573"/>
    </location>
</feature>
<dbReference type="RefSeq" id="WP_152125591.1">
    <property type="nucleotide sequence ID" value="NZ_WELI01000007.1"/>
</dbReference>
<dbReference type="Proteomes" id="UP000488299">
    <property type="component" value="Unassembled WGS sequence"/>
</dbReference>
<keyword evidence="2 6" id="KW-0812">Transmembrane</keyword>
<evidence type="ECO:0000256" key="6">
    <source>
        <dbReference type="SAM" id="Phobius"/>
    </source>
</evidence>
<evidence type="ECO:0000256" key="2">
    <source>
        <dbReference type="ARBA" id="ARBA00022692"/>
    </source>
</evidence>
<protein>
    <submittedName>
        <fullName evidence="8">Translocation/assembly module TamB</fullName>
    </submittedName>
</protein>
<comment type="subcellular location">
    <subcellularLocation>
        <location evidence="1">Membrane</location>
        <topology evidence="1">Single-pass membrane protein</topology>
    </subcellularLocation>
</comment>
<evidence type="ECO:0000313" key="8">
    <source>
        <dbReference type="EMBL" id="KAB7728698.1"/>
    </source>
</evidence>
<dbReference type="GO" id="GO:0005886">
    <property type="term" value="C:plasma membrane"/>
    <property type="evidence" value="ECO:0007669"/>
    <property type="project" value="InterPro"/>
</dbReference>